<feature type="region of interest" description="Disordered" evidence="1">
    <location>
        <begin position="186"/>
        <end position="259"/>
    </location>
</feature>
<dbReference type="Proteomes" id="UP001204000">
    <property type="component" value="Unassembled WGS sequence"/>
</dbReference>
<reference evidence="2" key="1">
    <citation type="submission" date="2022-05" db="EMBL/GenBank/DDBJ databases">
        <title>Corynebacterium sp. TA-R-1 sp. nov., isolated from human feces.</title>
        <authorList>
            <person name="Shamsuzzaman M."/>
            <person name="Dahal R.H."/>
        </authorList>
    </citation>
    <scope>NUCLEOTIDE SEQUENCE</scope>
    <source>
        <strain evidence="2">TA-R-1</strain>
    </source>
</reference>
<dbReference type="RefSeq" id="WP_253575770.1">
    <property type="nucleotide sequence ID" value="NZ_JAMFTQ010000001.1"/>
</dbReference>
<protein>
    <submittedName>
        <fullName evidence="2">Uncharacterized protein</fullName>
    </submittedName>
</protein>
<sequence length="259" mass="28216">MLFIPTIEKRGDTAAVFLDEPRIFAEGIDLDAARAIADALNDRFEIYSIANEPGYLVLIYDNQELIKSEKVETWVAALDTVVEHAADLAPEGSAEESEGAEDSKIPASGDRSTFGAEPLEHAPVKSSTSCTPADSLRYLHLDSLLNEGLTKLDELLKDGNLAPHERRNLRTVRSTISNARALIRDECEPDRPDGEDPALYSNGVPVKTELPHTAGGTRHSTSSKVPRQRINHPSAVSRPLTRSSAVDRSFDGLEDGYVA</sequence>
<proteinExistence type="predicted"/>
<comment type="caution">
    <text evidence="2">The sequence shown here is derived from an EMBL/GenBank/DDBJ whole genome shotgun (WGS) entry which is preliminary data.</text>
</comment>
<evidence type="ECO:0000256" key="1">
    <source>
        <dbReference type="SAM" id="MobiDB-lite"/>
    </source>
</evidence>
<evidence type="ECO:0000313" key="2">
    <source>
        <dbReference type="EMBL" id="MCP1386946.1"/>
    </source>
</evidence>
<gene>
    <name evidence="2" type="ORF">M5J20_01885</name>
</gene>
<organism evidence="2 3">
    <name type="scientific">Corynebacterium stercoris</name>
    <dbReference type="NCBI Taxonomy" id="2943490"/>
    <lineage>
        <taxon>Bacteria</taxon>
        <taxon>Bacillati</taxon>
        <taxon>Actinomycetota</taxon>
        <taxon>Actinomycetes</taxon>
        <taxon>Mycobacteriales</taxon>
        <taxon>Corynebacteriaceae</taxon>
        <taxon>Corynebacterium</taxon>
    </lineage>
</organism>
<evidence type="ECO:0000313" key="3">
    <source>
        <dbReference type="Proteomes" id="UP001204000"/>
    </source>
</evidence>
<keyword evidence="3" id="KW-1185">Reference proteome</keyword>
<dbReference type="EMBL" id="JAMFTQ010000001">
    <property type="protein sequence ID" value="MCP1386946.1"/>
    <property type="molecule type" value="Genomic_DNA"/>
</dbReference>
<feature type="region of interest" description="Disordered" evidence="1">
    <location>
        <begin position="88"/>
        <end position="131"/>
    </location>
</feature>
<accession>A0ABT1FYW6</accession>
<name>A0ABT1FYW6_9CORY</name>